<dbReference type="GO" id="GO:0004386">
    <property type="term" value="F:helicase activity"/>
    <property type="evidence" value="ECO:0007669"/>
    <property type="project" value="UniProtKB-KW"/>
</dbReference>
<evidence type="ECO:0000313" key="2">
    <source>
        <dbReference type="EMBL" id="ATI16413.1"/>
    </source>
</evidence>
<keyword evidence="2" id="KW-0347">Helicase</keyword>
<sequence length="270" mass="30039">MAIYKKEDVLAAMPDKWEQVLIELCGWDRAIFKGRHQPCPICGGNDRFRWGHKDKEKRRDGFAYCSGSCGGARDGMFWFMASRNQPFNEAINDLGDWIGGLTPEKRETIVKEAKKFAAMQQRPREDWSLKPEEVELIMSKGTMRGGFLYVPCFRALGGSPCNVAKVAPDRSVTFAAGGPTWGSYGLIHPVAEGKTAYLVADPGHAAKVAARTGAEVWLTFTPGNAVEVALEYEGDRELRMVATDPDEIWMYRHERTGRACWGADYCGAFG</sequence>
<dbReference type="SMART" id="SM00778">
    <property type="entry name" value="Prim_Zn_Ribbon"/>
    <property type="match status" value="1"/>
</dbReference>
<proteinExistence type="predicted"/>
<evidence type="ECO:0000313" key="3">
    <source>
        <dbReference type="Proteomes" id="UP000229963"/>
    </source>
</evidence>
<dbReference type="InterPro" id="IPR013237">
    <property type="entry name" value="Phage_T7_Gp4_N"/>
</dbReference>
<keyword evidence="2" id="KW-0067">ATP-binding</keyword>
<keyword evidence="2" id="KW-0547">Nucleotide-binding</keyword>
<name>A0A291LBA8_9CAUD</name>
<dbReference type="RefSeq" id="YP_009792809.1">
    <property type="nucleotide sequence ID" value="NC_047862.1"/>
</dbReference>
<accession>A0A291LBA8</accession>
<protein>
    <submittedName>
        <fullName evidence="2">DNA primase/helicase</fullName>
    </submittedName>
</protein>
<dbReference type="Pfam" id="PF08273">
    <property type="entry name" value="Zn_Ribbon_Prim"/>
    <property type="match status" value="1"/>
</dbReference>
<feature type="domain" description="DNA primase/helicase Gp4 N-terminal Bacteriophage T7-like" evidence="1">
    <location>
        <begin position="34"/>
        <end position="76"/>
    </location>
</feature>
<keyword evidence="3" id="KW-1185">Reference proteome</keyword>
<organism evidence="2 3">
    <name type="scientific">Klebsiella phage vB_KpnS_IME279</name>
    <dbReference type="NCBI Taxonomy" id="2041211"/>
    <lineage>
        <taxon>Viruses</taxon>
        <taxon>Duplodnaviria</taxon>
        <taxon>Heunggongvirae</taxon>
        <taxon>Uroviricota</taxon>
        <taxon>Caudoviricetes</taxon>
        <taxon>Sortsnevirus</taxon>
        <taxon>Sortsnevirus IME279</taxon>
    </lineage>
</organism>
<dbReference type="SUPFAM" id="SSF57783">
    <property type="entry name" value="Zinc beta-ribbon"/>
    <property type="match status" value="1"/>
</dbReference>
<dbReference type="Proteomes" id="UP000229963">
    <property type="component" value="Segment"/>
</dbReference>
<dbReference type="GO" id="GO:0008270">
    <property type="term" value="F:zinc ion binding"/>
    <property type="evidence" value="ECO:0007669"/>
    <property type="project" value="InterPro"/>
</dbReference>
<evidence type="ECO:0000259" key="1">
    <source>
        <dbReference type="SMART" id="SM00778"/>
    </source>
</evidence>
<dbReference type="GeneID" id="54983018"/>
<keyword evidence="2" id="KW-0378">Hydrolase</keyword>
<dbReference type="KEGG" id="vg:54983018"/>
<dbReference type="EMBL" id="MF614100">
    <property type="protein sequence ID" value="ATI16413.1"/>
    <property type="molecule type" value="Genomic_DNA"/>
</dbReference>
<reference evidence="3" key="1">
    <citation type="submission" date="2017-08" db="EMBL/GenBank/DDBJ databases">
        <authorList>
            <person name="Zhao F."/>
            <person name="Pan X."/>
            <person name="Tong Y."/>
        </authorList>
    </citation>
    <scope>NUCLEOTIDE SEQUENCE [LARGE SCALE GENOMIC DNA]</scope>
</reference>